<dbReference type="RefSeq" id="XP_070918797.1">
    <property type="nucleotide sequence ID" value="XM_071062696.1"/>
</dbReference>
<dbReference type="Pfam" id="PF09351">
    <property type="entry name" value="DUF1993"/>
    <property type="match status" value="1"/>
</dbReference>
<evidence type="ECO:0000313" key="1">
    <source>
        <dbReference type="EMBL" id="GAB1317066.1"/>
    </source>
</evidence>
<gene>
    <name evidence="1" type="ORF">MFIFM68171_07276</name>
</gene>
<protein>
    <recommendedName>
        <fullName evidence="3">DUF1993 domain-containing protein</fullName>
    </recommendedName>
</protein>
<name>A0ABQ0GH27_9PEZI</name>
<dbReference type="SUPFAM" id="SSF109854">
    <property type="entry name" value="DinB/YfiT-like putative metalloenzymes"/>
    <property type="match status" value="1"/>
</dbReference>
<evidence type="ECO:0000313" key="2">
    <source>
        <dbReference type="Proteomes" id="UP001628179"/>
    </source>
</evidence>
<dbReference type="Gene3D" id="1.20.120.450">
    <property type="entry name" value="dinb family like domain"/>
    <property type="match status" value="1"/>
</dbReference>
<dbReference type="PANTHER" id="PTHR36922:SF1">
    <property type="entry name" value="DUF1993 DOMAIN-CONTAINING PROTEIN"/>
    <property type="match status" value="1"/>
</dbReference>
<sequence>MTTPITAYDVSIDLHLRGLRALQQILAKAASHPSAATFPGAKLQGCDDMMPFAFHVQSCANIAQGGLERLVPATQPAGSEQAGAGLDESAAALEQLVARVGAVIDLLEKGAGPEDLRGVEGKRIELRYGERSIWWDGRGYILGYGIPNFMFHLCMAYSILRSVGVDVGKMDYLGAFMEGMTLAD</sequence>
<dbReference type="GeneID" id="98178019"/>
<dbReference type="InterPro" id="IPR018531">
    <property type="entry name" value="DUF1993"/>
</dbReference>
<accession>A0ABQ0GH27</accession>
<proteinExistence type="predicted"/>
<dbReference type="EMBL" id="BAAFSV010000004">
    <property type="protein sequence ID" value="GAB1317066.1"/>
    <property type="molecule type" value="Genomic_DNA"/>
</dbReference>
<evidence type="ECO:0008006" key="3">
    <source>
        <dbReference type="Google" id="ProtNLM"/>
    </source>
</evidence>
<dbReference type="Proteomes" id="UP001628179">
    <property type="component" value="Unassembled WGS sequence"/>
</dbReference>
<dbReference type="InterPro" id="IPR034660">
    <property type="entry name" value="DinB/YfiT-like"/>
</dbReference>
<dbReference type="PANTHER" id="PTHR36922">
    <property type="entry name" value="BLL2446 PROTEIN"/>
    <property type="match status" value="1"/>
</dbReference>
<reference evidence="1 2" key="1">
    <citation type="submission" date="2024-09" db="EMBL/GenBank/DDBJ databases">
        <title>Itraconazole resistance in Madurella fahalii resulting from another homologue of gene encoding cytochrome P450 14-alpha sterol demethylase (CYP51).</title>
        <authorList>
            <person name="Yoshioka I."/>
            <person name="Fahal A.H."/>
            <person name="Kaneko S."/>
            <person name="Yaguchi T."/>
        </authorList>
    </citation>
    <scope>NUCLEOTIDE SEQUENCE [LARGE SCALE GENOMIC DNA]</scope>
    <source>
        <strain evidence="1 2">IFM 68171</strain>
    </source>
</reference>
<organism evidence="1 2">
    <name type="scientific">Madurella fahalii</name>
    <dbReference type="NCBI Taxonomy" id="1157608"/>
    <lineage>
        <taxon>Eukaryota</taxon>
        <taxon>Fungi</taxon>
        <taxon>Dikarya</taxon>
        <taxon>Ascomycota</taxon>
        <taxon>Pezizomycotina</taxon>
        <taxon>Sordariomycetes</taxon>
        <taxon>Sordariomycetidae</taxon>
        <taxon>Sordariales</taxon>
        <taxon>Sordariales incertae sedis</taxon>
        <taxon>Madurella</taxon>
    </lineage>
</organism>
<comment type="caution">
    <text evidence="1">The sequence shown here is derived from an EMBL/GenBank/DDBJ whole genome shotgun (WGS) entry which is preliminary data.</text>
</comment>
<keyword evidence="2" id="KW-1185">Reference proteome</keyword>